<feature type="region of interest" description="Disordered" evidence="1">
    <location>
        <begin position="298"/>
        <end position="336"/>
    </location>
</feature>
<feature type="chain" id="PRO_5046549358" description="BNR repeat-containing family member" evidence="2">
    <location>
        <begin position="22"/>
        <end position="394"/>
    </location>
</feature>
<sequence>MAPRRPLMPLMVLLTAAAARAGGLDALPPVLPPSDPAPVRSVAAGTDGAGRFVVAWVSRDRDLPEGGGDHLHAARWDGTRWTPLGDVVNEKPAYNAAQPHVHAGPDGSVWLDWEEGTGLAHIDSFLMSNWTGARWTSASPYALRRNLSDAGRSRSLALSAANTPLVGWTDIGTGTRSAYPSVVSLWRWQGSGWKTTPYANLNVHTPAFMPSVAQTGGRTFMAFVEGPTTRSDLWVREWTPAGWRTLGSRVNRRARTYLFKPQLLVDPQGRLTLAWLEDAGGQDALYVSRWDGARWQPIGTGPASTPGQHASSHALGFGPDGQPVTAWNEGPDGSRSVRAARWDGARWLPLGGTLNRDPSADTDHASLAAGPRGVLVAWRELSGGRWTVQTRRVQ</sequence>
<evidence type="ECO:0000256" key="1">
    <source>
        <dbReference type="SAM" id="MobiDB-lite"/>
    </source>
</evidence>
<proteinExistence type="predicted"/>
<feature type="signal peptide" evidence="2">
    <location>
        <begin position="1"/>
        <end position="21"/>
    </location>
</feature>
<dbReference type="RefSeq" id="WP_307462780.1">
    <property type="nucleotide sequence ID" value="NZ_JAURUR010000001.1"/>
</dbReference>
<keyword evidence="4" id="KW-1185">Reference proteome</keyword>
<evidence type="ECO:0008006" key="5">
    <source>
        <dbReference type="Google" id="ProtNLM"/>
    </source>
</evidence>
<gene>
    <name evidence="3" type="ORF">QO006_000012</name>
</gene>
<evidence type="ECO:0000313" key="4">
    <source>
        <dbReference type="Proteomes" id="UP001232163"/>
    </source>
</evidence>
<keyword evidence="2" id="KW-0732">Signal</keyword>
<dbReference type="SUPFAM" id="SSF89372">
    <property type="entry name" value="Fucose-specific lectin"/>
    <property type="match status" value="2"/>
</dbReference>
<comment type="caution">
    <text evidence="3">The sequence shown here is derived from an EMBL/GenBank/DDBJ whole genome shotgun (WGS) entry which is preliminary data.</text>
</comment>
<accession>A0ABT9M8I0</accession>
<evidence type="ECO:0000256" key="2">
    <source>
        <dbReference type="SAM" id="SignalP"/>
    </source>
</evidence>
<evidence type="ECO:0000313" key="3">
    <source>
        <dbReference type="EMBL" id="MDP9762599.1"/>
    </source>
</evidence>
<dbReference type="EMBL" id="JAURUR010000001">
    <property type="protein sequence ID" value="MDP9762599.1"/>
    <property type="molecule type" value="Genomic_DNA"/>
</dbReference>
<feature type="compositionally biased region" description="Polar residues" evidence="1">
    <location>
        <begin position="302"/>
        <end position="311"/>
    </location>
</feature>
<organism evidence="3 4">
    <name type="scientific">Deinococcus enclensis</name>
    <dbReference type="NCBI Taxonomy" id="1049582"/>
    <lineage>
        <taxon>Bacteria</taxon>
        <taxon>Thermotogati</taxon>
        <taxon>Deinococcota</taxon>
        <taxon>Deinococci</taxon>
        <taxon>Deinococcales</taxon>
        <taxon>Deinococcaceae</taxon>
        <taxon>Deinococcus</taxon>
    </lineage>
</organism>
<reference evidence="3 4" key="1">
    <citation type="submission" date="2023-07" db="EMBL/GenBank/DDBJ databases">
        <title>Genomic Encyclopedia of Type Strains, Phase IV (KMG-IV): sequencing the most valuable type-strain genomes for metagenomic binning, comparative biology and taxonomic classification.</title>
        <authorList>
            <person name="Goeker M."/>
        </authorList>
    </citation>
    <scope>NUCLEOTIDE SEQUENCE [LARGE SCALE GENOMIC DNA]</scope>
    <source>
        <strain evidence="3 4">NIO-1023</strain>
    </source>
</reference>
<name>A0ABT9M8I0_9DEIO</name>
<protein>
    <recommendedName>
        <fullName evidence="5">BNR repeat-containing family member</fullName>
    </recommendedName>
</protein>
<dbReference type="Proteomes" id="UP001232163">
    <property type="component" value="Unassembled WGS sequence"/>
</dbReference>